<dbReference type="InterPro" id="IPR020826">
    <property type="entry name" value="Transketolase_BS"/>
</dbReference>
<evidence type="ECO:0000256" key="1">
    <source>
        <dbReference type="ARBA" id="ARBA00004980"/>
    </source>
</evidence>
<keyword evidence="6 10" id="KW-0460">Magnesium</keyword>
<accession>A0A948TD43</accession>
<dbReference type="SUPFAM" id="SSF52518">
    <property type="entry name" value="Thiamin diphosphate-binding fold (THDP-binding)"/>
    <property type="match status" value="2"/>
</dbReference>
<comment type="subunit">
    <text evidence="3 10">Homodimer.</text>
</comment>
<evidence type="ECO:0000256" key="9">
    <source>
        <dbReference type="ARBA" id="ARBA00023229"/>
    </source>
</evidence>
<comment type="cofactor">
    <cofactor evidence="10">
        <name>thiamine diphosphate</name>
        <dbReference type="ChEBI" id="CHEBI:58937"/>
    </cofactor>
    <text evidence="10">Binds 1 thiamine pyrophosphate per subunit.</text>
</comment>
<reference evidence="12" key="2">
    <citation type="submission" date="2021-04" db="EMBL/GenBank/DDBJ databases">
        <authorList>
            <person name="Gilroy R."/>
        </authorList>
    </citation>
    <scope>NUCLEOTIDE SEQUENCE</scope>
    <source>
        <strain evidence="12">G4-2901</strain>
    </source>
</reference>
<dbReference type="InterPro" id="IPR033248">
    <property type="entry name" value="Transketolase_C"/>
</dbReference>
<dbReference type="SMART" id="SM00861">
    <property type="entry name" value="Transket_pyr"/>
    <property type="match status" value="1"/>
</dbReference>
<feature type="binding site" evidence="10">
    <location>
        <position position="79"/>
    </location>
    <ligand>
        <name>thiamine diphosphate</name>
        <dbReference type="ChEBI" id="CHEBI:58937"/>
    </ligand>
</feature>
<dbReference type="NCBIfam" id="TIGR00204">
    <property type="entry name" value="dxs"/>
    <property type="match status" value="1"/>
</dbReference>
<comment type="similarity">
    <text evidence="2 10">Belongs to the transketolase family. DXPS subfamily.</text>
</comment>
<evidence type="ECO:0000256" key="2">
    <source>
        <dbReference type="ARBA" id="ARBA00011081"/>
    </source>
</evidence>
<dbReference type="HAMAP" id="MF_00315">
    <property type="entry name" value="DXP_synth"/>
    <property type="match status" value="1"/>
</dbReference>
<dbReference type="PANTHER" id="PTHR43322:SF5">
    <property type="entry name" value="1-DEOXY-D-XYLULOSE-5-PHOSPHATE SYNTHASE, CHLOROPLASTIC"/>
    <property type="match status" value="1"/>
</dbReference>
<dbReference type="GO" id="GO:0030976">
    <property type="term" value="F:thiamine pyrophosphate binding"/>
    <property type="evidence" value="ECO:0007669"/>
    <property type="project" value="UniProtKB-UniRule"/>
</dbReference>
<dbReference type="Pfam" id="PF02779">
    <property type="entry name" value="Transket_pyr"/>
    <property type="match status" value="1"/>
</dbReference>
<dbReference type="GO" id="GO:0005829">
    <property type="term" value="C:cytosol"/>
    <property type="evidence" value="ECO:0007669"/>
    <property type="project" value="TreeGrafter"/>
</dbReference>
<dbReference type="Proteomes" id="UP000783796">
    <property type="component" value="Unassembled WGS sequence"/>
</dbReference>
<feature type="binding site" evidence="10">
    <location>
        <position position="293"/>
    </location>
    <ligand>
        <name>thiamine diphosphate</name>
        <dbReference type="ChEBI" id="CHEBI:58937"/>
    </ligand>
</feature>
<protein>
    <recommendedName>
        <fullName evidence="10">1-deoxy-D-xylulose-5-phosphate synthase</fullName>
        <ecNumber evidence="10">2.2.1.7</ecNumber>
    </recommendedName>
    <alternativeName>
        <fullName evidence="10">1-deoxyxylulose-5-phosphate synthase</fullName>
        <shortName evidence="10">DXP synthase</shortName>
        <shortName evidence="10">DXPS</shortName>
    </alternativeName>
</protein>
<reference evidence="12" key="1">
    <citation type="journal article" date="2021" name="PeerJ">
        <title>Extensive microbial diversity within the chicken gut microbiome revealed by metagenomics and culture.</title>
        <authorList>
            <person name="Gilroy R."/>
            <person name="Ravi A."/>
            <person name="Getino M."/>
            <person name="Pursley I."/>
            <person name="Horton D.L."/>
            <person name="Alikhan N.F."/>
            <person name="Baker D."/>
            <person name="Gharbi K."/>
            <person name="Hall N."/>
            <person name="Watson M."/>
            <person name="Adriaenssens E.M."/>
            <person name="Foster-Nyarko E."/>
            <person name="Jarju S."/>
            <person name="Secka A."/>
            <person name="Antonio M."/>
            <person name="Oren A."/>
            <person name="Chaudhuri R.R."/>
            <person name="La Ragione R."/>
            <person name="Hildebrand F."/>
            <person name="Pallen M.J."/>
        </authorList>
    </citation>
    <scope>NUCLEOTIDE SEQUENCE</scope>
    <source>
        <strain evidence="12">G4-2901</strain>
    </source>
</reference>
<evidence type="ECO:0000256" key="8">
    <source>
        <dbReference type="ARBA" id="ARBA00023052"/>
    </source>
</evidence>
<comment type="function">
    <text evidence="10">Catalyzes the acyloin condensation reaction between C atoms 2 and 3 of pyruvate and glyceraldehyde 3-phosphate to yield 1-deoxy-D-xylulose-5-phosphate (DXP).</text>
</comment>
<keyword evidence="8 10" id="KW-0786">Thiamine pyrophosphate</keyword>
<dbReference type="GO" id="GO:0016114">
    <property type="term" value="P:terpenoid biosynthetic process"/>
    <property type="evidence" value="ECO:0007669"/>
    <property type="project" value="UniProtKB-UniRule"/>
</dbReference>
<dbReference type="PROSITE" id="PS00802">
    <property type="entry name" value="TRANSKETOLASE_2"/>
    <property type="match status" value="1"/>
</dbReference>
<dbReference type="GO" id="GO:0000287">
    <property type="term" value="F:magnesium ion binding"/>
    <property type="evidence" value="ECO:0007669"/>
    <property type="project" value="UniProtKB-UniRule"/>
</dbReference>
<feature type="binding site" evidence="10">
    <location>
        <position position="377"/>
    </location>
    <ligand>
        <name>thiamine diphosphate</name>
        <dbReference type="ChEBI" id="CHEBI:58937"/>
    </ligand>
</feature>
<dbReference type="GO" id="GO:0008661">
    <property type="term" value="F:1-deoxy-D-xylulose-5-phosphate synthase activity"/>
    <property type="evidence" value="ECO:0007669"/>
    <property type="project" value="UniProtKB-UniRule"/>
</dbReference>
<keyword evidence="9 10" id="KW-0414">Isoprene biosynthesis</keyword>
<keyword evidence="4 10" id="KW-0808">Transferase</keyword>
<dbReference type="Gene3D" id="3.40.50.970">
    <property type="match status" value="2"/>
</dbReference>
<gene>
    <name evidence="10 12" type="primary">dxs</name>
    <name evidence="12" type="ORF">H9777_10995</name>
</gene>
<comment type="cofactor">
    <cofactor evidence="10">
        <name>Mg(2+)</name>
        <dbReference type="ChEBI" id="CHEBI:18420"/>
    </cofactor>
    <text evidence="10">Binds 1 Mg(2+) ion per subunit.</text>
</comment>
<evidence type="ECO:0000313" key="12">
    <source>
        <dbReference type="EMBL" id="MBU3838811.1"/>
    </source>
</evidence>
<evidence type="ECO:0000256" key="6">
    <source>
        <dbReference type="ARBA" id="ARBA00022842"/>
    </source>
</evidence>
<dbReference type="CDD" id="cd07033">
    <property type="entry name" value="TPP_PYR_DXS_TK_like"/>
    <property type="match status" value="1"/>
</dbReference>
<dbReference type="EC" id="2.2.1.7" evidence="10"/>
<dbReference type="NCBIfam" id="NF003933">
    <property type="entry name" value="PRK05444.2-2"/>
    <property type="match status" value="1"/>
</dbReference>
<organism evidence="12 13">
    <name type="scientific">Candidatus Phocaeicola faecigallinarum</name>
    <dbReference type="NCBI Taxonomy" id="2838732"/>
    <lineage>
        <taxon>Bacteria</taxon>
        <taxon>Pseudomonadati</taxon>
        <taxon>Bacteroidota</taxon>
        <taxon>Bacteroidia</taxon>
        <taxon>Bacteroidales</taxon>
        <taxon>Bacteroidaceae</taxon>
        <taxon>Phocaeicola</taxon>
    </lineage>
</organism>
<dbReference type="GO" id="GO:0009228">
    <property type="term" value="P:thiamine biosynthetic process"/>
    <property type="evidence" value="ECO:0007669"/>
    <property type="project" value="UniProtKB-UniRule"/>
</dbReference>
<dbReference type="Pfam" id="PF13292">
    <property type="entry name" value="DXP_synthase_N"/>
    <property type="match status" value="1"/>
</dbReference>
<dbReference type="EMBL" id="JAHLFW010000089">
    <property type="protein sequence ID" value="MBU3838811.1"/>
    <property type="molecule type" value="Genomic_DNA"/>
</dbReference>
<evidence type="ECO:0000256" key="7">
    <source>
        <dbReference type="ARBA" id="ARBA00022977"/>
    </source>
</evidence>
<dbReference type="GO" id="GO:0019288">
    <property type="term" value="P:isopentenyl diphosphate biosynthetic process, methylerythritol 4-phosphate pathway"/>
    <property type="evidence" value="ECO:0007669"/>
    <property type="project" value="TreeGrafter"/>
</dbReference>
<dbReference type="InterPro" id="IPR005475">
    <property type="entry name" value="Transketolase-like_Pyr-bd"/>
</dbReference>
<sequence length="637" mass="70705">MEQNISYKFLDKIDSPEDLRKLPIEELPEVCKELREMIIDELSRNPGHFGSSLGVIELTVALHYTFSTPYDRIVWDVGHQAYAHKILTGRRDSFCTNRKLNGLAPFPSPAESEYDTFTCGHASNSISAALGMAVCANFKKEKDRHIVAVIGDGSMSGGLAFEGLNNASAIPNNLLIILNDNNMAIDRSVGGMKQYLLNLHTSEGYNRFRNTMSKQMAKWGLLTEERKKAIIRFNNSLKSLLMQQQNIFEGLNIRYFGPIDGHDTISLIKVLNEIKDMSGPKLLHIHTVKGKGYKPAEECATEWHAPGKFDKITGERIKPTTDGIPPLLQEVFGNTLLELARQNPNIVGVTPAMPSGCSMNIMMKEMPDRVFDVGIAEGHAVTFSAGMAKDGLTPFCNIYSTFMQRAYDNVIHDVAIHKLNVVMCLDRAGLVGEDGATHHGIFDIAYMRIIPNLTVAVPMDEHELRKLMFTAQLPDMGPFVIRYPRGRGLKTDWKCQFEKIPVGKGRLLKDGNDMAVISVGPIGYKAKKAIAKAEECSSISIAHYDLRFVKPLDKDMLDSIGKKFKKILTVEDGILAGGAGSAIMEFMSDNGHNDKTIKRIGINDCFVQHGTVDELYKICGLDEESIYSSIIELANKN</sequence>
<evidence type="ECO:0000256" key="4">
    <source>
        <dbReference type="ARBA" id="ARBA00022679"/>
    </source>
</evidence>
<dbReference type="PANTHER" id="PTHR43322">
    <property type="entry name" value="1-D-DEOXYXYLULOSE 5-PHOSPHATE SYNTHASE-RELATED"/>
    <property type="match status" value="1"/>
</dbReference>
<dbReference type="FunFam" id="3.40.50.970:FF:000005">
    <property type="entry name" value="1-deoxy-D-xylulose-5-phosphate synthase"/>
    <property type="match status" value="1"/>
</dbReference>
<evidence type="ECO:0000313" key="13">
    <source>
        <dbReference type="Proteomes" id="UP000783796"/>
    </source>
</evidence>
<feature type="domain" description="Transketolase-like pyrimidine-binding" evidence="11">
    <location>
        <begin position="326"/>
        <end position="491"/>
    </location>
</feature>
<evidence type="ECO:0000259" key="11">
    <source>
        <dbReference type="SMART" id="SM00861"/>
    </source>
</evidence>
<feature type="binding site" evidence="10">
    <location>
        <position position="181"/>
    </location>
    <ligand>
        <name>Mg(2+)</name>
        <dbReference type="ChEBI" id="CHEBI:18420"/>
    </ligand>
</feature>
<dbReference type="InterPro" id="IPR029061">
    <property type="entry name" value="THDP-binding"/>
</dbReference>
<feature type="binding site" evidence="10">
    <location>
        <begin position="120"/>
        <end position="122"/>
    </location>
    <ligand>
        <name>thiamine diphosphate</name>
        <dbReference type="ChEBI" id="CHEBI:58937"/>
    </ligand>
</feature>
<feature type="binding site" evidence="10">
    <location>
        <position position="152"/>
    </location>
    <ligand>
        <name>Mg(2+)</name>
        <dbReference type="ChEBI" id="CHEBI:18420"/>
    </ligand>
</feature>
<dbReference type="AlphaFoldDB" id="A0A948TD43"/>
<evidence type="ECO:0000256" key="10">
    <source>
        <dbReference type="HAMAP-Rule" id="MF_00315"/>
    </source>
</evidence>
<name>A0A948TD43_9BACT</name>
<keyword evidence="5 10" id="KW-0479">Metal-binding</keyword>
<feature type="binding site" evidence="10">
    <location>
        <begin position="153"/>
        <end position="154"/>
    </location>
    <ligand>
        <name>thiamine diphosphate</name>
        <dbReference type="ChEBI" id="CHEBI:58937"/>
    </ligand>
</feature>
<evidence type="ECO:0000256" key="5">
    <source>
        <dbReference type="ARBA" id="ARBA00022723"/>
    </source>
</evidence>
<dbReference type="InterPro" id="IPR005477">
    <property type="entry name" value="Dxylulose-5-P_synthase"/>
</dbReference>
<dbReference type="Gene3D" id="3.40.50.920">
    <property type="match status" value="1"/>
</dbReference>
<evidence type="ECO:0000256" key="3">
    <source>
        <dbReference type="ARBA" id="ARBA00011738"/>
    </source>
</evidence>
<comment type="pathway">
    <text evidence="1 10">Metabolic intermediate biosynthesis; 1-deoxy-D-xylulose 5-phosphate biosynthesis; 1-deoxy-D-xylulose 5-phosphate from D-glyceraldehyde 3-phosphate and pyruvate: step 1/1.</text>
</comment>
<dbReference type="Pfam" id="PF02780">
    <property type="entry name" value="Transketolase_C"/>
    <property type="match status" value="1"/>
</dbReference>
<dbReference type="CDD" id="cd02007">
    <property type="entry name" value="TPP_DXS"/>
    <property type="match status" value="1"/>
</dbReference>
<dbReference type="InterPro" id="IPR009014">
    <property type="entry name" value="Transketo_C/PFOR_II"/>
</dbReference>
<proteinExistence type="inferred from homology"/>
<keyword evidence="7 10" id="KW-0784">Thiamine biosynthesis</keyword>
<comment type="catalytic activity">
    <reaction evidence="10">
        <text>D-glyceraldehyde 3-phosphate + pyruvate + H(+) = 1-deoxy-D-xylulose 5-phosphate + CO2</text>
        <dbReference type="Rhea" id="RHEA:12605"/>
        <dbReference type="ChEBI" id="CHEBI:15361"/>
        <dbReference type="ChEBI" id="CHEBI:15378"/>
        <dbReference type="ChEBI" id="CHEBI:16526"/>
        <dbReference type="ChEBI" id="CHEBI:57792"/>
        <dbReference type="ChEBI" id="CHEBI:59776"/>
        <dbReference type="EC" id="2.2.1.7"/>
    </reaction>
</comment>
<feature type="binding site" evidence="10">
    <location>
        <position position="181"/>
    </location>
    <ligand>
        <name>thiamine diphosphate</name>
        <dbReference type="ChEBI" id="CHEBI:58937"/>
    </ligand>
</feature>
<dbReference type="SUPFAM" id="SSF52922">
    <property type="entry name" value="TK C-terminal domain-like"/>
    <property type="match status" value="1"/>
</dbReference>
<comment type="caution">
    <text evidence="12">The sequence shown here is derived from an EMBL/GenBank/DDBJ whole genome shotgun (WGS) entry which is preliminary data.</text>
</comment>